<comment type="caution">
    <text evidence="2">The sequence shown here is derived from an EMBL/GenBank/DDBJ whole genome shotgun (WGS) entry which is preliminary data.</text>
</comment>
<dbReference type="SUPFAM" id="SSF53335">
    <property type="entry name" value="S-adenosyl-L-methionine-dependent methyltransferases"/>
    <property type="match status" value="1"/>
</dbReference>
<reference evidence="2 3" key="1">
    <citation type="journal article" date="2016" name="Nat. Commun.">
        <title>Thousands of microbial genomes shed light on interconnected biogeochemical processes in an aquifer system.</title>
        <authorList>
            <person name="Anantharaman K."/>
            <person name="Brown C.T."/>
            <person name="Hug L.A."/>
            <person name="Sharon I."/>
            <person name="Castelle C.J."/>
            <person name="Probst A.J."/>
            <person name="Thomas B.C."/>
            <person name="Singh A."/>
            <person name="Wilkins M.J."/>
            <person name="Karaoz U."/>
            <person name="Brodie E.L."/>
            <person name="Williams K.H."/>
            <person name="Hubbard S.S."/>
            <person name="Banfield J.F."/>
        </authorList>
    </citation>
    <scope>NUCLEOTIDE SEQUENCE [LARGE SCALE GENOMIC DNA]</scope>
</reference>
<dbReference type="PANTHER" id="PTHR43591:SF24">
    <property type="entry name" value="2-METHOXY-6-POLYPRENYL-1,4-BENZOQUINOL METHYLASE, MITOCHONDRIAL"/>
    <property type="match status" value="1"/>
</dbReference>
<gene>
    <name evidence="2" type="ORF">A3G64_01595</name>
</gene>
<dbReference type="STRING" id="1798653.A3G64_01595"/>
<evidence type="ECO:0000313" key="3">
    <source>
        <dbReference type="Proteomes" id="UP000179281"/>
    </source>
</evidence>
<proteinExistence type="predicted"/>
<evidence type="ECO:0000259" key="1">
    <source>
        <dbReference type="Pfam" id="PF08241"/>
    </source>
</evidence>
<feature type="domain" description="Methyltransferase type 11" evidence="1">
    <location>
        <begin position="60"/>
        <end position="155"/>
    </location>
</feature>
<dbReference type="InterPro" id="IPR013216">
    <property type="entry name" value="Methyltransf_11"/>
</dbReference>
<sequence>MEERKEKEIEFHNFLRNLKEGTEEHKRYTSNTKFYAVTRGSIAYVEDWLRKHCRPGKKVLEYGCGTGSFSFFLASLGAHVTGIDISDVGIRQATEASKEKGLSRNTEFLVMDAEATTFPDNSFDVICTAGVLHHLDRAKAFPEMARILKPDGAAIATEPLAHNPFIQAYRKLTPHLRTEFEAEHILHARKDIALARKYFNKVEVRFFHLATLLTVPFRKLPFFSQLLNAMEKVDAVLLKVPYIRRHAWMMVFVLSEPKK</sequence>
<evidence type="ECO:0000313" key="2">
    <source>
        <dbReference type="EMBL" id="OGZ01523.1"/>
    </source>
</evidence>
<accession>A0A1G2CJE1</accession>
<dbReference type="InterPro" id="IPR029063">
    <property type="entry name" value="SAM-dependent_MTases_sf"/>
</dbReference>
<dbReference type="CDD" id="cd02440">
    <property type="entry name" value="AdoMet_MTases"/>
    <property type="match status" value="1"/>
</dbReference>
<name>A0A1G2CJE1_9BACT</name>
<dbReference type="AlphaFoldDB" id="A0A1G2CJE1"/>
<dbReference type="GO" id="GO:0008757">
    <property type="term" value="F:S-adenosylmethionine-dependent methyltransferase activity"/>
    <property type="evidence" value="ECO:0007669"/>
    <property type="project" value="InterPro"/>
</dbReference>
<dbReference type="Proteomes" id="UP000179281">
    <property type="component" value="Unassembled WGS sequence"/>
</dbReference>
<dbReference type="Gene3D" id="3.40.50.150">
    <property type="entry name" value="Vaccinia Virus protein VP39"/>
    <property type="match status" value="1"/>
</dbReference>
<dbReference type="PANTHER" id="PTHR43591">
    <property type="entry name" value="METHYLTRANSFERASE"/>
    <property type="match status" value="1"/>
</dbReference>
<protein>
    <recommendedName>
        <fullName evidence="1">Methyltransferase type 11 domain-containing protein</fullName>
    </recommendedName>
</protein>
<organism evidence="2 3">
    <name type="scientific">Candidatus Liptonbacteria bacterium RIFCSPLOWO2_12_FULL_60_15</name>
    <dbReference type="NCBI Taxonomy" id="1798653"/>
    <lineage>
        <taxon>Bacteria</taxon>
        <taxon>Candidatus Liptoniibacteriota</taxon>
    </lineage>
</organism>
<dbReference type="Pfam" id="PF08241">
    <property type="entry name" value="Methyltransf_11"/>
    <property type="match status" value="1"/>
</dbReference>
<dbReference type="EMBL" id="MHLD01000043">
    <property type="protein sequence ID" value="OGZ01523.1"/>
    <property type="molecule type" value="Genomic_DNA"/>
</dbReference>